<reference evidence="1" key="1">
    <citation type="submission" date="2022-11" db="EMBL/GenBank/DDBJ databases">
        <authorList>
            <person name="Petersen C."/>
        </authorList>
    </citation>
    <scope>NUCLEOTIDE SEQUENCE</scope>
    <source>
        <strain evidence="1">IBT 19713</strain>
    </source>
</reference>
<name>A0A9W9TLN2_9EURO</name>
<sequence>MAAREYSLTFELGPPASVQPGSPFTLPVIVAVRPIGTPSPNTHLVVNLSLRDETSTNAVSGLSGNLTASVRSRSESSTGGYAKFSPLMLLRPGKYRLRAMLSSASVNGVFTKELVESGVIHVDAAGSPAQRPTPNQLVTLERLTNENLDISPSDIAAWQRA</sequence>
<keyword evidence="2" id="KW-1185">Reference proteome</keyword>
<dbReference type="RefSeq" id="XP_058329076.1">
    <property type="nucleotide sequence ID" value="XM_058476186.1"/>
</dbReference>
<evidence type="ECO:0008006" key="3">
    <source>
        <dbReference type="Google" id="ProtNLM"/>
    </source>
</evidence>
<dbReference type="GeneID" id="83203489"/>
<gene>
    <name evidence="1" type="ORF">N7468_006890</name>
</gene>
<dbReference type="Proteomes" id="UP001150941">
    <property type="component" value="Unassembled WGS sequence"/>
</dbReference>
<protein>
    <recommendedName>
        <fullName evidence="3">Velvet domain-containing protein</fullName>
    </recommendedName>
</protein>
<proteinExistence type="predicted"/>
<reference evidence="1" key="2">
    <citation type="journal article" date="2023" name="IMA Fungus">
        <title>Comparative genomic study of the Penicillium genus elucidates a diverse pangenome and 15 lateral gene transfer events.</title>
        <authorList>
            <person name="Petersen C."/>
            <person name="Sorensen T."/>
            <person name="Nielsen M.R."/>
            <person name="Sondergaard T.E."/>
            <person name="Sorensen J.L."/>
            <person name="Fitzpatrick D.A."/>
            <person name="Frisvad J.C."/>
            <person name="Nielsen K.L."/>
        </authorList>
    </citation>
    <scope>NUCLEOTIDE SEQUENCE</scope>
    <source>
        <strain evidence="1">IBT 19713</strain>
    </source>
</reference>
<evidence type="ECO:0000313" key="2">
    <source>
        <dbReference type="Proteomes" id="UP001150941"/>
    </source>
</evidence>
<dbReference type="AlphaFoldDB" id="A0A9W9TLN2"/>
<evidence type="ECO:0000313" key="1">
    <source>
        <dbReference type="EMBL" id="KAJ5225665.1"/>
    </source>
</evidence>
<comment type="caution">
    <text evidence="1">The sequence shown here is derived from an EMBL/GenBank/DDBJ whole genome shotgun (WGS) entry which is preliminary data.</text>
</comment>
<accession>A0A9W9TLN2</accession>
<dbReference type="EMBL" id="JAPQKS010000005">
    <property type="protein sequence ID" value="KAJ5225665.1"/>
    <property type="molecule type" value="Genomic_DNA"/>
</dbReference>
<organism evidence="1 2">
    <name type="scientific">Penicillium chermesinum</name>
    <dbReference type="NCBI Taxonomy" id="63820"/>
    <lineage>
        <taxon>Eukaryota</taxon>
        <taxon>Fungi</taxon>
        <taxon>Dikarya</taxon>
        <taxon>Ascomycota</taxon>
        <taxon>Pezizomycotina</taxon>
        <taxon>Eurotiomycetes</taxon>
        <taxon>Eurotiomycetidae</taxon>
        <taxon>Eurotiales</taxon>
        <taxon>Aspergillaceae</taxon>
        <taxon>Penicillium</taxon>
    </lineage>
</organism>
<dbReference type="OrthoDB" id="4493718at2759"/>